<evidence type="ECO:0000313" key="1">
    <source>
        <dbReference type="EMBL" id="RPE74667.1"/>
    </source>
</evidence>
<dbReference type="InterPro" id="IPR058915">
    <property type="entry name" value="AcrVA2-like"/>
</dbReference>
<evidence type="ECO:0000313" key="2">
    <source>
        <dbReference type="Proteomes" id="UP000269708"/>
    </source>
</evidence>
<keyword evidence="2" id="KW-1185">Reference proteome</keyword>
<dbReference type="CDD" id="cd22987">
    <property type="entry name" value="AcrVA2-like"/>
    <property type="match status" value="1"/>
</dbReference>
<proteinExistence type="predicted"/>
<reference evidence="1 2" key="1">
    <citation type="submission" date="2018-11" db="EMBL/GenBank/DDBJ databases">
        <title>Genomic Encyclopedia of Type Strains, Phase IV (KMG-IV): sequencing the most valuable type-strain genomes for metagenomic binning, comparative biology and taxonomic classification.</title>
        <authorList>
            <person name="Goeker M."/>
        </authorList>
    </citation>
    <scope>NUCLEOTIDE SEQUENCE [LARGE SCALE GENOMIC DNA]</scope>
    <source>
        <strain evidence="1 2">DSM 25623</strain>
    </source>
</reference>
<dbReference type="Pfam" id="PF26125">
    <property type="entry name" value="AcrVA2-like"/>
    <property type="match status" value="1"/>
</dbReference>
<dbReference type="OrthoDB" id="5514004at2"/>
<accession>A0A3N4VC04</accession>
<dbReference type="RefSeq" id="WP_123771527.1">
    <property type="nucleotide sequence ID" value="NZ_RKQN01000008.1"/>
</dbReference>
<dbReference type="AlphaFoldDB" id="A0A3N4VC04"/>
<dbReference type="Proteomes" id="UP000269708">
    <property type="component" value="Unassembled WGS sequence"/>
</dbReference>
<comment type="caution">
    <text evidence="1">The sequence shown here is derived from an EMBL/GenBank/DDBJ whole genome shotgun (WGS) entry which is preliminary data.</text>
</comment>
<organism evidence="1 2">
    <name type="scientific">Vulcaniibacterium tengchongense</name>
    <dbReference type="NCBI Taxonomy" id="1273429"/>
    <lineage>
        <taxon>Bacteria</taxon>
        <taxon>Pseudomonadati</taxon>
        <taxon>Pseudomonadota</taxon>
        <taxon>Gammaproteobacteria</taxon>
        <taxon>Lysobacterales</taxon>
        <taxon>Lysobacteraceae</taxon>
        <taxon>Vulcaniibacterium</taxon>
    </lineage>
</organism>
<protein>
    <submittedName>
        <fullName evidence="1">Uncharacterized protein</fullName>
    </submittedName>
</protein>
<dbReference type="EMBL" id="RKQN01000008">
    <property type="protein sequence ID" value="RPE74667.1"/>
    <property type="molecule type" value="Genomic_DNA"/>
</dbReference>
<name>A0A3N4VC04_9GAMM</name>
<sequence length="358" mass="40304">MSSPQFQRKVHRARRALEAVGHAYPHAWRQFDGFRRQRGQPNFDWPDWCYMPIAGGYAVVSGGGDRRVPFAHADHPAIMTALGAWRMTQGIYRFDPALLPALLETPLEGDIPVEHLQRLPEWCVYVDLAAADLAPGLHGAWMHMEYDVNTRMPEFRVVLDCARDPRQPFAADGVHALALPLAGSIEDSLRALERSARHQAEHAGMPWSAETVEGLQRSRDIFEPLLSLALYLCADADITRRGKPEMPRNPAPVRSGRQWLLHPAAGPVEWDVGVRIGAALRAAYQREETGQPAAPTGRHVRPHVRRAHWHTILSGPRKREDGTEIPATERQRELRWMPPIPVAVEDYDTLPATVRPVR</sequence>
<gene>
    <name evidence="1" type="ORF">EDC50_3196</name>
</gene>